<evidence type="ECO:0000313" key="4">
    <source>
        <dbReference type="Proteomes" id="UP000031967"/>
    </source>
</evidence>
<keyword evidence="4" id="KW-1185">Reference proteome</keyword>
<feature type="compositionally biased region" description="Polar residues" evidence="1">
    <location>
        <begin position="35"/>
        <end position="50"/>
    </location>
</feature>
<proteinExistence type="predicted"/>
<name>A0ABR5AHE7_9BACL</name>
<evidence type="ECO:0000256" key="2">
    <source>
        <dbReference type="SAM" id="SignalP"/>
    </source>
</evidence>
<organism evidence="3 4">
    <name type="scientific">Gordoniibacillus kamchatkensis</name>
    <dbReference type="NCBI Taxonomy" id="1590651"/>
    <lineage>
        <taxon>Bacteria</taxon>
        <taxon>Bacillati</taxon>
        <taxon>Bacillota</taxon>
        <taxon>Bacilli</taxon>
        <taxon>Bacillales</taxon>
        <taxon>Paenibacillaceae</taxon>
        <taxon>Gordoniibacillus</taxon>
    </lineage>
</organism>
<dbReference type="PROSITE" id="PS51257">
    <property type="entry name" value="PROKAR_LIPOPROTEIN"/>
    <property type="match status" value="1"/>
</dbReference>
<evidence type="ECO:0000313" key="3">
    <source>
        <dbReference type="EMBL" id="KIL40449.1"/>
    </source>
</evidence>
<reference evidence="3 4" key="1">
    <citation type="submission" date="2014-12" db="EMBL/GenBank/DDBJ databases">
        <title>Draft genome sequence of Paenibacillus kamchatkensis strain B-2647.</title>
        <authorList>
            <person name="Karlyshev A.V."/>
            <person name="Kudryashova E.B."/>
        </authorList>
    </citation>
    <scope>NUCLEOTIDE SEQUENCE [LARGE SCALE GENOMIC DNA]</scope>
    <source>
        <strain evidence="3 4">VKM B-2647</strain>
    </source>
</reference>
<dbReference type="EMBL" id="JXAK01000021">
    <property type="protein sequence ID" value="KIL40449.1"/>
    <property type="molecule type" value="Genomic_DNA"/>
</dbReference>
<sequence>MSTRHKKMLMLAMCSAIAATGLSGCGATQKDASKPATNAATESAKPTENSKATDDAKKSNMPQKPNELTIWPDDNADKLAV</sequence>
<dbReference type="Proteomes" id="UP000031967">
    <property type="component" value="Unassembled WGS sequence"/>
</dbReference>
<feature type="chain" id="PRO_5047365438" evidence="2">
    <location>
        <begin position="19"/>
        <end position="81"/>
    </location>
</feature>
<evidence type="ECO:0000256" key="1">
    <source>
        <dbReference type="SAM" id="MobiDB-lite"/>
    </source>
</evidence>
<keyword evidence="2" id="KW-0732">Signal</keyword>
<feature type="signal peptide" evidence="2">
    <location>
        <begin position="1"/>
        <end position="18"/>
    </location>
</feature>
<dbReference type="RefSeq" id="WP_041048097.1">
    <property type="nucleotide sequence ID" value="NZ_JXAK01000021.1"/>
</dbReference>
<accession>A0ABR5AHE7</accession>
<protein>
    <submittedName>
        <fullName evidence="3">Uncharacterized protein</fullName>
    </submittedName>
</protein>
<comment type="caution">
    <text evidence="3">The sequence shown here is derived from an EMBL/GenBank/DDBJ whole genome shotgun (WGS) entry which is preliminary data.</text>
</comment>
<gene>
    <name evidence="3" type="ORF">SD70_13650</name>
</gene>
<feature type="region of interest" description="Disordered" evidence="1">
    <location>
        <begin position="24"/>
        <end position="81"/>
    </location>
</feature>